<dbReference type="AlphaFoldDB" id="A0A5C3KN05"/>
<keyword evidence="6" id="KW-0406">Ion transport</keyword>
<evidence type="ECO:0000256" key="5">
    <source>
        <dbReference type="ARBA" id="ARBA00022989"/>
    </source>
</evidence>
<dbReference type="STRING" id="230819.A0A5C3KN05"/>
<keyword evidence="3" id="KW-1003">Cell membrane</keyword>
<protein>
    <submittedName>
        <fullName evidence="9">UPF0187-domain-containing protein</fullName>
    </submittedName>
</protein>
<dbReference type="OrthoDB" id="1368at2759"/>
<accession>A0A5C3KN05</accession>
<dbReference type="Proteomes" id="UP000307440">
    <property type="component" value="Unassembled WGS sequence"/>
</dbReference>
<name>A0A5C3KN05_COPMA</name>
<gene>
    <name evidence="9" type="ORF">FA15DRAFT_623667</name>
</gene>
<proteinExistence type="predicted"/>
<evidence type="ECO:0000256" key="2">
    <source>
        <dbReference type="ARBA" id="ARBA00022448"/>
    </source>
</evidence>
<evidence type="ECO:0000256" key="7">
    <source>
        <dbReference type="ARBA" id="ARBA00023136"/>
    </source>
</evidence>
<dbReference type="GO" id="GO:0005254">
    <property type="term" value="F:chloride channel activity"/>
    <property type="evidence" value="ECO:0007669"/>
    <property type="project" value="InterPro"/>
</dbReference>
<dbReference type="EMBL" id="ML210262">
    <property type="protein sequence ID" value="TFK21642.1"/>
    <property type="molecule type" value="Genomic_DNA"/>
</dbReference>
<keyword evidence="4 8" id="KW-0812">Transmembrane</keyword>
<evidence type="ECO:0000313" key="9">
    <source>
        <dbReference type="EMBL" id="TFK21642.1"/>
    </source>
</evidence>
<keyword evidence="5 8" id="KW-1133">Transmembrane helix</keyword>
<dbReference type="PANTHER" id="PTHR33281:SF19">
    <property type="entry name" value="VOLTAGE-DEPENDENT ANION CHANNEL-FORMING PROTEIN YNEE"/>
    <property type="match status" value="1"/>
</dbReference>
<dbReference type="GO" id="GO:0005886">
    <property type="term" value="C:plasma membrane"/>
    <property type="evidence" value="ECO:0007669"/>
    <property type="project" value="UniProtKB-SubCell"/>
</dbReference>
<organism evidence="9 10">
    <name type="scientific">Coprinopsis marcescibilis</name>
    <name type="common">Agaric fungus</name>
    <name type="synonym">Psathyrella marcescibilis</name>
    <dbReference type="NCBI Taxonomy" id="230819"/>
    <lineage>
        <taxon>Eukaryota</taxon>
        <taxon>Fungi</taxon>
        <taxon>Dikarya</taxon>
        <taxon>Basidiomycota</taxon>
        <taxon>Agaricomycotina</taxon>
        <taxon>Agaricomycetes</taxon>
        <taxon>Agaricomycetidae</taxon>
        <taxon>Agaricales</taxon>
        <taxon>Agaricineae</taxon>
        <taxon>Psathyrellaceae</taxon>
        <taxon>Coprinopsis</taxon>
    </lineage>
</organism>
<evidence type="ECO:0000256" key="3">
    <source>
        <dbReference type="ARBA" id="ARBA00022475"/>
    </source>
</evidence>
<feature type="transmembrane region" description="Helical" evidence="8">
    <location>
        <begin position="52"/>
        <end position="70"/>
    </location>
</feature>
<reference evidence="9 10" key="1">
    <citation type="journal article" date="2019" name="Nat. Ecol. Evol.">
        <title>Megaphylogeny resolves global patterns of mushroom evolution.</title>
        <authorList>
            <person name="Varga T."/>
            <person name="Krizsan K."/>
            <person name="Foldi C."/>
            <person name="Dima B."/>
            <person name="Sanchez-Garcia M."/>
            <person name="Sanchez-Ramirez S."/>
            <person name="Szollosi G.J."/>
            <person name="Szarkandi J.G."/>
            <person name="Papp V."/>
            <person name="Albert L."/>
            <person name="Andreopoulos W."/>
            <person name="Angelini C."/>
            <person name="Antonin V."/>
            <person name="Barry K.W."/>
            <person name="Bougher N.L."/>
            <person name="Buchanan P."/>
            <person name="Buyck B."/>
            <person name="Bense V."/>
            <person name="Catcheside P."/>
            <person name="Chovatia M."/>
            <person name="Cooper J."/>
            <person name="Damon W."/>
            <person name="Desjardin D."/>
            <person name="Finy P."/>
            <person name="Geml J."/>
            <person name="Haridas S."/>
            <person name="Hughes K."/>
            <person name="Justo A."/>
            <person name="Karasinski D."/>
            <person name="Kautmanova I."/>
            <person name="Kiss B."/>
            <person name="Kocsube S."/>
            <person name="Kotiranta H."/>
            <person name="LaButti K.M."/>
            <person name="Lechner B.E."/>
            <person name="Liimatainen K."/>
            <person name="Lipzen A."/>
            <person name="Lukacs Z."/>
            <person name="Mihaltcheva S."/>
            <person name="Morgado L.N."/>
            <person name="Niskanen T."/>
            <person name="Noordeloos M.E."/>
            <person name="Ohm R.A."/>
            <person name="Ortiz-Santana B."/>
            <person name="Ovrebo C."/>
            <person name="Racz N."/>
            <person name="Riley R."/>
            <person name="Savchenko A."/>
            <person name="Shiryaev A."/>
            <person name="Soop K."/>
            <person name="Spirin V."/>
            <person name="Szebenyi C."/>
            <person name="Tomsovsky M."/>
            <person name="Tulloss R.E."/>
            <person name="Uehling J."/>
            <person name="Grigoriev I.V."/>
            <person name="Vagvolgyi C."/>
            <person name="Papp T."/>
            <person name="Martin F.M."/>
            <person name="Miettinen O."/>
            <person name="Hibbett D.S."/>
            <person name="Nagy L.G."/>
        </authorList>
    </citation>
    <scope>NUCLEOTIDE SEQUENCE [LARGE SCALE GENOMIC DNA]</scope>
    <source>
        <strain evidence="9 10">CBS 121175</strain>
    </source>
</reference>
<evidence type="ECO:0000256" key="4">
    <source>
        <dbReference type="ARBA" id="ARBA00022692"/>
    </source>
</evidence>
<evidence type="ECO:0000256" key="8">
    <source>
        <dbReference type="SAM" id="Phobius"/>
    </source>
</evidence>
<feature type="transmembrane region" description="Helical" evidence="8">
    <location>
        <begin position="21"/>
        <end position="46"/>
    </location>
</feature>
<comment type="subcellular location">
    <subcellularLocation>
        <location evidence="1">Cell membrane</location>
        <topology evidence="1">Multi-pass membrane protein</topology>
    </subcellularLocation>
</comment>
<evidence type="ECO:0000256" key="6">
    <source>
        <dbReference type="ARBA" id="ARBA00023065"/>
    </source>
</evidence>
<keyword evidence="7 8" id="KW-0472">Membrane</keyword>
<dbReference type="Pfam" id="PF25539">
    <property type="entry name" value="Bestrophin_2"/>
    <property type="match status" value="2"/>
</dbReference>
<dbReference type="PANTHER" id="PTHR33281">
    <property type="entry name" value="UPF0187 PROTEIN YNEE"/>
    <property type="match status" value="1"/>
</dbReference>
<dbReference type="InterPro" id="IPR044669">
    <property type="entry name" value="YneE/VCCN1/2-like"/>
</dbReference>
<evidence type="ECO:0000256" key="1">
    <source>
        <dbReference type="ARBA" id="ARBA00004651"/>
    </source>
</evidence>
<evidence type="ECO:0000313" key="10">
    <source>
        <dbReference type="Proteomes" id="UP000307440"/>
    </source>
</evidence>
<sequence>MVAANPLFRYRWTVQRFNATILSDILPEVFFFSAFSAMVTLVTLLTPYNLGLHNQLLTVSGVVLGLVISFRTSSAYERFRDGNRLWTNIMTASRTLASQIWIHVSNEREAEKGSDQKPPTPFEVVMEKKTIINVIGAFPVSVKHFLRGEPGVYYEDLYPLVCFLPKYATDSARAPDVLPLWHIYGGRRLPAATLKRNDTLVSFVQHQHPPLKPAYMPPTTTIYDYIGILKLPRFIFRRMFRSKYEKIEEEQKPLKKRIAYSEVVESTVPLELLLVISNYTAYVMKNNLCHSAIGTGMTNTLAILQDALGQLDRICNNPLPFAYQAHLRMSLWLYLLILPFQLVPNFGYWTIPATAFVAFLLTGFLEIGQEIENPFNYGLNDLDLDWFCESLKRDLHQITTQPNAVPSQYFNNRNIPFAPLDNRSAEEMLIVGEGEYYPNDKESMLRGTSEIRQVLVRNWRQVDVLTRRQGDQMV</sequence>
<keyword evidence="2" id="KW-0813">Transport</keyword>
<keyword evidence="10" id="KW-1185">Reference proteome</keyword>